<name>A0A2T1DUM4_9CYAN</name>
<proteinExistence type="predicted"/>
<sequence>MMGSSTHEANGNHHDRSDLTQIRGIGAVRKRWLYSLGIDTIAALAQASADAIEAQAKSDGRSLSRDELEEWIAQARVHHAQASLEQAESSHVVEAITPIGDSKPLVSDRREAEGEQLTVWNSIASFKVDYKIRQVDGKVEQRIIAHHLETDTVESWPAFETDLMQQWMRDRVEVTLRSLHVDSPIVAAPIVAEITQLRVFQPHHMKQPMVVDKNSPIFPDALQTTEPFALEVSMRFTGLTEVNQEKQVAYRVQCLARNLATGATDILGDVTAHVSPSNNSAYKVLLPSLLLPQPGAYRLKVFVTLQQAPATLGQFKVPMLQVI</sequence>
<dbReference type="Proteomes" id="UP000239576">
    <property type="component" value="Unassembled WGS sequence"/>
</dbReference>
<keyword evidence="2" id="KW-1185">Reference proteome</keyword>
<organism evidence="1 2">
    <name type="scientific">Stenomitos frigidus ULC18</name>
    <dbReference type="NCBI Taxonomy" id="2107698"/>
    <lineage>
        <taxon>Bacteria</taxon>
        <taxon>Bacillati</taxon>
        <taxon>Cyanobacteriota</taxon>
        <taxon>Cyanophyceae</taxon>
        <taxon>Leptolyngbyales</taxon>
        <taxon>Leptolyngbyaceae</taxon>
        <taxon>Stenomitos</taxon>
    </lineage>
</organism>
<dbReference type="AlphaFoldDB" id="A0A2T1DUM4"/>
<reference evidence="1 2" key="2">
    <citation type="submission" date="2018-03" db="EMBL/GenBank/DDBJ databases">
        <title>The ancient ancestry and fast evolution of plastids.</title>
        <authorList>
            <person name="Moore K.R."/>
            <person name="Magnabosco C."/>
            <person name="Momper L."/>
            <person name="Gold D.A."/>
            <person name="Bosak T."/>
            <person name="Fournier G.P."/>
        </authorList>
    </citation>
    <scope>NUCLEOTIDE SEQUENCE [LARGE SCALE GENOMIC DNA]</scope>
    <source>
        <strain evidence="1 2">ULC18</strain>
    </source>
</reference>
<reference evidence="2" key="1">
    <citation type="submission" date="2018-02" db="EMBL/GenBank/DDBJ databases">
        <authorList>
            <person name="Moore K."/>
            <person name="Momper L."/>
        </authorList>
    </citation>
    <scope>NUCLEOTIDE SEQUENCE [LARGE SCALE GENOMIC DNA]</scope>
    <source>
        <strain evidence="2">ULC18</strain>
    </source>
</reference>
<dbReference type="SUPFAM" id="SSF158702">
    <property type="entry name" value="Sec63 N-terminal domain-like"/>
    <property type="match status" value="1"/>
</dbReference>
<accession>A0A2T1DUM4</accession>
<protein>
    <recommendedName>
        <fullName evidence="3">DUF4332 domain-containing protein</fullName>
    </recommendedName>
</protein>
<dbReference type="EMBL" id="PVWK01000151">
    <property type="protein sequence ID" value="PSB24195.1"/>
    <property type="molecule type" value="Genomic_DNA"/>
</dbReference>
<evidence type="ECO:0000313" key="1">
    <source>
        <dbReference type="EMBL" id="PSB24195.1"/>
    </source>
</evidence>
<gene>
    <name evidence="1" type="ORF">C7B82_27915</name>
</gene>
<comment type="caution">
    <text evidence="1">The sequence shown here is derived from an EMBL/GenBank/DDBJ whole genome shotgun (WGS) entry which is preliminary data.</text>
</comment>
<evidence type="ECO:0000313" key="2">
    <source>
        <dbReference type="Proteomes" id="UP000239576"/>
    </source>
</evidence>
<dbReference type="Gene3D" id="1.10.150.20">
    <property type="entry name" value="5' to 3' exonuclease, C-terminal subdomain"/>
    <property type="match status" value="1"/>
</dbReference>
<evidence type="ECO:0008006" key="3">
    <source>
        <dbReference type="Google" id="ProtNLM"/>
    </source>
</evidence>